<dbReference type="STRING" id="593750.Metfor_2763"/>
<reference evidence="1 2" key="2">
    <citation type="journal article" date="2014" name="Genome Announc.">
        <title>Complete Genome Sequence of Methanoregula formicica SMSPT, a Mesophilic Hydrogenotrophic Methanogen Isolated from a Methanogenic Upflow Anaerobic Sludge Blanket Reactor.</title>
        <authorList>
            <person name="Yamamoto K."/>
            <person name="Tamaki H."/>
            <person name="Cadillo-Quiroz H."/>
            <person name="Imachi H."/>
            <person name="Kyrpides N."/>
            <person name="Woyke T."/>
            <person name="Goodwin L."/>
            <person name="Zinder S.H."/>
            <person name="Kamagata Y."/>
            <person name="Liu W.T."/>
        </authorList>
    </citation>
    <scope>NUCLEOTIDE SEQUENCE [LARGE SCALE GENOMIC DNA]</scope>
    <source>
        <strain evidence="2">DSM 22288 / NBRC 105244 / SMSP</strain>
    </source>
</reference>
<name>L0HIZ7_METFS</name>
<proteinExistence type="predicted"/>
<organism evidence="1 2">
    <name type="scientific">Methanoregula formicica (strain DSM 22288 / NBRC 105244 / SMSP)</name>
    <dbReference type="NCBI Taxonomy" id="593750"/>
    <lineage>
        <taxon>Archaea</taxon>
        <taxon>Methanobacteriati</taxon>
        <taxon>Methanobacteriota</taxon>
        <taxon>Stenosarchaea group</taxon>
        <taxon>Methanomicrobia</taxon>
        <taxon>Methanomicrobiales</taxon>
        <taxon>Methanoregulaceae</taxon>
        <taxon>Methanoregula</taxon>
    </lineage>
</organism>
<dbReference type="AlphaFoldDB" id="L0HIZ7"/>
<dbReference type="InParanoid" id="L0HIZ7"/>
<evidence type="ECO:0000313" key="2">
    <source>
        <dbReference type="Proteomes" id="UP000010824"/>
    </source>
</evidence>
<dbReference type="HOGENOM" id="CLU_2504937_0_0_2"/>
<dbReference type="EMBL" id="CP003167">
    <property type="protein sequence ID" value="AGB03746.1"/>
    <property type="molecule type" value="Genomic_DNA"/>
</dbReference>
<evidence type="ECO:0000313" key="1">
    <source>
        <dbReference type="EMBL" id="AGB03746.1"/>
    </source>
</evidence>
<accession>L0HIZ7</accession>
<dbReference type="Proteomes" id="UP000010824">
    <property type="component" value="Chromosome"/>
</dbReference>
<keyword evidence="2" id="KW-1185">Reference proteome</keyword>
<dbReference type="eggNOG" id="arCOG09583">
    <property type="taxonomic scope" value="Archaea"/>
</dbReference>
<dbReference type="KEGG" id="mfo:Metfor_2763"/>
<reference evidence="2" key="1">
    <citation type="submission" date="2011-12" db="EMBL/GenBank/DDBJ databases">
        <title>Complete sequence of Methanoregula formicicum SMSP.</title>
        <authorList>
            <person name="Lucas S."/>
            <person name="Han J."/>
            <person name="Lapidus A."/>
            <person name="Cheng J.-F."/>
            <person name="Goodwin L."/>
            <person name="Pitluck S."/>
            <person name="Peters L."/>
            <person name="Ovchinnikova G."/>
            <person name="Teshima H."/>
            <person name="Detter J.C."/>
            <person name="Han C."/>
            <person name="Tapia R."/>
            <person name="Land M."/>
            <person name="Hauser L."/>
            <person name="Kyrpides N."/>
            <person name="Ivanova N."/>
            <person name="Pagani I."/>
            <person name="Imachi H."/>
            <person name="Tamaki H."/>
            <person name="Sekiguchi Y."/>
            <person name="Kamagata Y."/>
            <person name="Cadillo-Quiroz H."/>
            <person name="Zinder S."/>
            <person name="Liu W.-T."/>
            <person name="Woyke T."/>
        </authorList>
    </citation>
    <scope>NUCLEOTIDE SEQUENCE [LARGE SCALE GENOMIC DNA]</scope>
    <source>
        <strain evidence="2">DSM 22288 / NBRC 105244 / SMSP</strain>
    </source>
</reference>
<gene>
    <name evidence="1" type="ordered locus">Metfor_2763</name>
</gene>
<dbReference type="GeneID" id="14308546"/>
<dbReference type="OrthoDB" id="383873at2157"/>
<dbReference type="RefSeq" id="WP_015286708.1">
    <property type="nucleotide sequence ID" value="NC_019943.1"/>
</dbReference>
<sequence length="85" mass="9735">MARIRLNEETGIPLFLIPDKIKGKIKKMGDRIYRISVKRTEHHHYSVSIRTKTLPRELMPALGMPARVQNSRNPDKRVVTGGAFP</sequence>
<protein>
    <submittedName>
        <fullName evidence="1">Uncharacterized protein</fullName>
    </submittedName>
</protein>